<protein>
    <recommendedName>
        <fullName evidence="7">O-fucosyltransferase family protein</fullName>
    </recommendedName>
</protein>
<dbReference type="InterPro" id="IPR019378">
    <property type="entry name" value="GDP-Fuc_O-FucTrfase"/>
</dbReference>
<comment type="similarity">
    <text evidence="1">Belongs to the glycosyltransferase GT106 family.</text>
</comment>
<dbReference type="EMBL" id="CP126665">
    <property type="protein sequence ID" value="WKA09485.1"/>
    <property type="molecule type" value="Genomic_DNA"/>
</dbReference>
<evidence type="ECO:0000256" key="2">
    <source>
        <dbReference type="ARBA" id="ARBA00022676"/>
    </source>
</evidence>
<keyword evidence="2" id="KW-0328">Glycosyltransferase</keyword>
<dbReference type="Pfam" id="PF10250">
    <property type="entry name" value="O-FucT"/>
    <property type="match status" value="1"/>
</dbReference>
<dbReference type="InterPro" id="IPR046848">
    <property type="entry name" value="E_motif"/>
</dbReference>
<dbReference type="InterPro" id="IPR024709">
    <property type="entry name" value="FucosylTrfase_pln"/>
</dbReference>
<organism evidence="9 10">
    <name type="scientific">Vitis vinifera</name>
    <name type="common">Grape</name>
    <dbReference type="NCBI Taxonomy" id="29760"/>
    <lineage>
        <taxon>Eukaryota</taxon>
        <taxon>Viridiplantae</taxon>
        <taxon>Streptophyta</taxon>
        <taxon>Embryophyta</taxon>
        <taxon>Tracheophyta</taxon>
        <taxon>Spermatophyta</taxon>
        <taxon>Magnoliopsida</taxon>
        <taxon>eudicotyledons</taxon>
        <taxon>Gunneridae</taxon>
        <taxon>Pentapetalae</taxon>
        <taxon>rosids</taxon>
        <taxon>Vitales</taxon>
        <taxon>Vitaceae</taxon>
        <taxon>Viteae</taxon>
        <taxon>Vitis</taxon>
    </lineage>
</organism>
<dbReference type="CDD" id="cd11299">
    <property type="entry name" value="O-FucT_plant"/>
    <property type="match status" value="1"/>
</dbReference>
<keyword evidence="6" id="KW-0119">Carbohydrate metabolism</keyword>
<dbReference type="PROSITE" id="PS51375">
    <property type="entry name" value="PPR"/>
    <property type="match status" value="4"/>
</dbReference>
<keyword evidence="4" id="KW-0677">Repeat</keyword>
<evidence type="ECO:0000256" key="1">
    <source>
        <dbReference type="ARBA" id="ARBA00007737"/>
    </source>
</evidence>
<dbReference type="PANTHER" id="PTHR47926:SF342">
    <property type="entry name" value="TETRATRICOPEPTIDE-LIKE HELICAL DOMAIN-CONTAINING PROTEIN-RELATED"/>
    <property type="match status" value="1"/>
</dbReference>
<dbReference type="Pfam" id="PF13041">
    <property type="entry name" value="PPR_2"/>
    <property type="match status" value="1"/>
</dbReference>
<evidence type="ECO:0000313" key="9">
    <source>
        <dbReference type="EMBL" id="WKA09485.1"/>
    </source>
</evidence>
<dbReference type="Proteomes" id="UP001227230">
    <property type="component" value="Chromosome 18"/>
</dbReference>
<dbReference type="PANTHER" id="PTHR47926">
    <property type="entry name" value="PENTATRICOPEPTIDE REPEAT-CONTAINING PROTEIN"/>
    <property type="match status" value="1"/>
</dbReference>
<evidence type="ECO:0000256" key="5">
    <source>
        <dbReference type="ARBA" id="ARBA00023253"/>
    </source>
</evidence>
<dbReference type="Pfam" id="PF01535">
    <property type="entry name" value="PPR"/>
    <property type="match status" value="9"/>
</dbReference>
<name>A0ABY9DPC8_VITVI</name>
<keyword evidence="10" id="KW-1185">Reference proteome</keyword>
<accession>A0ABY9DPC8</accession>
<keyword evidence="5" id="KW-0294">Fucose metabolism</keyword>
<evidence type="ECO:0000256" key="6">
    <source>
        <dbReference type="ARBA" id="ARBA00023277"/>
    </source>
</evidence>
<evidence type="ECO:0000256" key="7">
    <source>
        <dbReference type="ARBA" id="ARBA00030350"/>
    </source>
</evidence>
<dbReference type="InterPro" id="IPR046960">
    <property type="entry name" value="PPR_At4g14850-like_plant"/>
</dbReference>
<feature type="repeat" description="PPR" evidence="8">
    <location>
        <begin position="459"/>
        <end position="493"/>
    </location>
</feature>
<feature type="repeat" description="PPR" evidence="8">
    <location>
        <begin position="799"/>
        <end position="833"/>
    </location>
</feature>
<evidence type="ECO:0000313" key="10">
    <source>
        <dbReference type="Proteomes" id="UP001227230"/>
    </source>
</evidence>
<feature type="repeat" description="PPR" evidence="8">
    <location>
        <begin position="900"/>
        <end position="934"/>
    </location>
</feature>
<feature type="repeat" description="PPR" evidence="8">
    <location>
        <begin position="561"/>
        <end position="595"/>
    </location>
</feature>
<dbReference type="Gene3D" id="1.25.40.10">
    <property type="entry name" value="Tetratricopeptide repeat domain"/>
    <property type="match status" value="5"/>
</dbReference>
<reference evidence="9 10" key="1">
    <citation type="journal article" date="2023" name="Hortic Res">
        <title>The complete reference genome for grapevine (Vitis vinifera L.) genetics and breeding.</title>
        <authorList>
            <person name="Shi X."/>
            <person name="Cao S."/>
            <person name="Wang X."/>
            <person name="Huang S."/>
            <person name="Wang Y."/>
            <person name="Liu Z."/>
            <person name="Liu W."/>
            <person name="Leng X."/>
            <person name="Peng Y."/>
            <person name="Wang N."/>
            <person name="Wang Y."/>
            <person name="Ma Z."/>
            <person name="Xu X."/>
            <person name="Zhang F."/>
            <person name="Xue H."/>
            <person name="Zhong H."/>
            <person name="Wang Y."/>
            <person name="Zhang K."/>
            <person name="Velt A."/>
            <person name="Avia K."/>
            <person name="Holtgrawe D."/>
            <person name="Grimplet J."/>
            <person name="Matus J.T."/>
            <person name="Ware D."/>
            <person name="Wu X."/>
            <person name="Wang H."/>
            <person name="Liu C."/>
            <person name="Fang Y."/>
            <person name="Rustenholz C."/>
            <person name="Cheng Z."/>
            <person name="Xiao H."/>
            <person name="Zhou Y."/>
        </authorList>
    </citation>
    <scope>NUCLEOTIDE SEQUENCE [LARGE SCALE GENOMIC DNA]</scope>
    <source>
        <strain evidence="10">cv. Pinot noir / PN40024</strain>
        <tissue evidence="9">Leaf</tissue>
    </source>
</reference>
<dbReference type="SUPFAM" id="SSF48452">
    <property type="entry name" value="TPR-like"/>
    <property type="match status" value="1"/>
</dbReference>
<evidence type="ECO:0000256" key="4">
    <source>
        <dbReference type="ARBA" id="ARBA00022737"/>
    </source>
</evidence>
<keyword evidence="3" id="KW-0808">Transferase</keyword>
<dbReference type="InterPro" id="IPR002885">
    <property type="entry name" value="PPR_rpt"/>
</dbReference>
<gene>
    <name evidence="9" type="ORF">VitviT2T_027125</name>
</gene>
<sequence>MILFLSIPVYFSLSNFNYIHLFYSEFGDIYDEDHFITTLKGFVEVVQELPEVVMERYDYNITNIPNIRIEAWAPVSYYLEEVYPVLRKQGVIRIAPFANRLAMNVPPRVQFLRCLANNVALRFSFPVSTLARKLVKRMIEKSSRTGGKYVSVHLRFEEDMVAFSCCLYDGGKAENFEMDLVREKGWRGKFRRKDRLIQPGLNRINGKCPLTPLEVGMMLRGMGFDNNTSIYLASGKIYQAERHLDPLLKMFPLLYTKESLATSDELAPFKGYSSRLAALDYTVCLFSEVFVTTQGGNFPHFLMGHRRFLFGGHAKTIQPDKRKLVILLQDMDISWKAFKNEMESMLIESDRKGMNVPRIKKSRRKSSIYTYPLPECRSCTDRFTSSPPWAIMDLHRIVSVIRQCGRFRAFRHGRSLHAHIIKLGVFNDVFFANNLLAMYVDISLLKDARRLFDETLERNVATWTTMISAYSSSGRPDTALKFYVQMLESKSETPNGFLYSAVLKACGLVGDLESGKLIHGRVFRANLGFDTVLMNTLLDMYVKCGSLSSARKVFDDILCPSSTSWNTMISGYGKEGLMEEAVNLFYQMPEPDTVSWNSIIAGFGCKESLGALRFVCMMHRKGLKLDGFTFSCALKTCGCFQLLVMVKQIHCYVNKSGFGSCCFTASALVDSYSNCNELDEAIKMFDEYSCCSASILDCLPLWNSMLSGYVVNEQNSAAINLVSQIHSLGAHVDSFTFGSALKVCINLQNFRLGLQVQGLAVTSGYELDYVVGSILIDLYANDGKIKDALRLFYRLPEKDIVVWSSLISWCTKMGLNSLVFSLFRDMVNLDIEVDQFIISSVLKACSSLVGLGSGKQVHSFCVKSGYESERITVTSLIDLYAKCGEIEDGLALFYCTSERDTVCYTGIIMGCGQNGRAMEAVGFFQEMIELGLKPNEITFLGVLSACRHAGLVEEAWTIFKYMKTEYKMEPHIEHYYCIVELLSQAGCFKEAEELIAEMPFEPDQTIWNSLLGACGTHKKTELVNFIAERLLTTLPEDPSILVTLSNVYATLEMWDDSRKMREVIKKVGMKEAGKSWIQIKS</sequence>
<evidence type="ECO:0000256" key="8">
    <source>
        <dbReference type="PROSITE-ProRule" id="PRU00708"/>
    </source>
</evidence>
<dbReference type="InterPro" id="IPR011990">
    <property type="entry name" value="TPR-like_helical_dom_sf"/>
</dbReference>
<dbReference type="NCBIfam" id="TIGR00756">
    <property type="entry name" value="PPR"/>
    <property type="match status" value="3"/>
</dbReference>
<dbReference type="Pfam" id="PF20431">
    <property type="entry name" value="E_motif"/>
    <property type="match status" value="1"/>
</dbReference>
<proteinExistence type="inferred from homology"/>
<evidence type="ECO:0000256" key="3">
    <source>
        <dbReference type="ARBA" id="ARBA00022679"/>
    </source>
</evidence>